<accession>A0ABX1CRX3</accession>
<name>A0ABX1CRX3_9SPHN</name>
<organism evidence="1 2">
    <name type="scientific">Sphingomonas corticis</name>
    <dbReference type="NCBI Taxonomy" id="2722791"/>
    <lineage>
        <taxon>Bacteria</taxon>
        <taxon>Pseudomonadati</taxon>
        <taxon>Pseudomonadota</taxon>
        <taxon>Alphaproteobacteria</taxon>
        <taxon>Sphingomonadales</taxon>
        <taxon>Sphingomonadaceae</taxon>
        <taxon>Sphingomonas</taxon>
    </lineage>
</organism>
<protein>
    <submittedName>
        <fullName evidence="1">Uncharacterized protein</fullName>
    </submittedName>
</protein>
<dbReference type="Proteomes" id="UP000732399">
    <property type="component" value="Unassembled WGS sequence"/>
</dbReference>
<comment type="caution">
    <text evidence="1">The sequence shown here is derived from an EMBL/GenBank/DDBJ whole genome shotgun (WGS) entry which is preliminary data.</text>
</comment>
<evidence type="ECO:0000313" key="1">
    <source>
        <dbReference type="EMBL" id="NJR80700.1"/>
    </source>
</evidence>
<keyword evidence="2" id="KW-1185">Reference proteome</keyword>
<proteinExistence type="predicted"/>
<gene>
    <name evidence="1" type="ORF">HBH26_19175</name>
</gene>
<evidence type="ECO:0000313" key="2">
    <source>
        <dbReference type="Proteomes" id="UP000732399"/>
    </source>
</evidence>
<dbReference type="EMBL" id="JAAVJH010000028">
    <property type="protein sequence ID" value="NJR80700.1"/>
    <property type="molecule type" value="Genomic_DNA"/>
</dbReference>
<reference evidence="1 2" key="1">
    <citation type="submission" date="2020-03" db="EMBL/GenBank/DDBJ databases">
        <authorList>
            <person name="Wang L."/>
            <person name="He N."/>
            <person name="Li Y."/>
            <person name="Fang Y."/>
            <person name="Zhang F."/>
        </authorList>
    </citation>
    <scope>NUCLEOTIDE SEQUENCE [LARGE SCALE GENOMIC DNA]</scope>
    <source>
        <strain evidence="1 2">36D10-4-7</strain>
    </source>
</reference>
<dbReference type="RefSeq" id="WP_168136211.1">
    <property type="nucleotide sequence ID" value="NZ_JAAVJH010000028.1"/>
</dbReference>
<sequence length="63" mass="6680">MTAARGDGMHVAHTASGWIVFDNSTAHPGRLSAPCATRAEAIARKRSLARALRRQRPGDPADA</sequence>